<dbReference type="EMBL" id="LCZI01000459">
    <property type="protein sequence ID" value="KKZ66523.1"/>
    <property type="molecule type" value="Genomic_DNA"/>
</dbReference>
<evidence type="ECO:0000259" key="1">
    <source>
        <dbReference type="PROSITE" id="PS50181"/>
    </source>
</evidence>
<accession>A0A0G2I7Q1</accession>
<comment type="caution">
    <text evidence="2">The sequence shown here is derived from an EMBL/GenBank/DDBJ whole genome shotgun (WGS) entry which is preliminary data.</text>
</comment>
<evidence type="ECO:0000313" key="3">
    <source>
        <dbReference type="Proteomes" id="UP000034164"/>
    </source>
</evidence>
<proteinExistence type="predicted"/>
<sequence>MSLTNLPPELLLAIAFYLPEESDLLSLLLLNHRTHSLLHSTLYTYNIRHNGSSALLWAARIISSRRRCIYSTTARMGMLGPDCGDKNIDGDGGEYGTS</sequence>
<dbReference type="VEuPathDB" id="FungiDB:EMCG_07742"/>
<name>A0A0G2I7Q1_9EURO</name>
<protein>
    <recommendedName>
        <fullName evidence="1">F-box domain-containing protein</fullName>
    </recommendedName>
</protein>
<dbReference type="PROSITE" id="PS50181">
    <property type="entry name" value="FBOX"/>
    <property type="match status" value="1"/>
</dbReference>
<evidence type="ECO:0000313" key="2">
    <source>
        <dbReference type="EMBL" id="KKZ66523.1"/>
    </source>
</evidence>
<dbReference type="Proteomes" id="UP000034164">
    <property type="component" value="Unassembled WGS sequence"/>
</dbReference>
<feature type="domain" description="F-box" evidence="1">
    <location>
        <begin position="1"/>
        <end position="47"/>
    </location>
</feature>
<dbReference type="InterPro" id="IPR001810">
    <property type="entry name" value="F-box_dom"/>
</dbReference>
<dbReference type="OrthoDB" id="4772757at2759"/>
<reference evidence="3" key="1">
    <citation type="journal article" date="2015" name="PLoS Genet.">
        <title>The dynamic genome and transcriptome of the human fungal pathogen Blastomyces and close relative Emmonsia.</title>
        <authorList>
            <person name="Munoz J.F."/>
            <person name="Gauthier G.M."/>
            <person name="Desjardins C.A."/>
            <person name="Gallo J.E."/>
            <person name="Holder J."/>
            <person name="Sullivan T.D."/>
            <person name="Marty A.J."/>
            <person name="Carmen J.C."/>
            <person name="Chen Z."/>
            <person name="Ding L."/>
            <person name="Gujja S."/>
            <person name="Magrini V."/>
            <person name="Misas E."/>
            <person name="Mitreva M."/>
            <person name="Priest M."/>
            <person name="Saif S."/>
            <person name="Whiston E.A."/>
            <person name="Young S."/>
            <person name="Zeng Q."/>
            <person name="Goldman W.E."/>
            <person name="Mardis E.R."/>
            <person name="Taylor J.W."/>
            <person name="McEwen J.G."/>
            <person name="Clay O.K."/>
            <person name="Klein B.S."/>
            <person name="Cuomo C.A."/>
        </authorList>
    </citation>
    <scope>NUCLEOTIDE SEQUENCE [LARGE SCALE GENOMIC DNA]</scope>
    <source>
        <strain evidence="3">UAMH 3008</strain>
    </source>
</reference>
<organism evidence="2 3">
    <name type="scientific">[Emmonsia] crescens</name>
    <dbReference type="NCBI Taxonomy" id="73230"/>
    <lineage>
        <taxon>Eukaryota</taxon>
        <taxon>Fungi</taxon>
        <taxon>Dikarya</taxon>
        <taxon>Ascomycota</taxon>
        <taxon>Pezizomycotina</taxon>
        <taxon>Eurotiomycetes</taxon>
        <taxon>Eurotiomycetidae</taxon>
        <taxon>Onygenales</taxon>
        <taxon>Ajellomycetaceae</taxon>
        <taxon>Emergomyces</taxon>
    </lineage>
</organism>
<dbReference type="AlphaFoldDB" id="A0A0G2I7Q1"/>
<gene>
    <name evidence="2" type="ORF">EMCG_07742</name>
</gene>